<sequence length="670" mass="78771">MNILQALRAKDIEFILSPFITISNKTVSASSKCPISIVDPLIRVLSDMDSLEKNSYKPIRLITETFKKAHILHLQGRTNKDVFTFHYHPKIVNRAYLSFDYFYMESSLTFSNKPSISNLKVKAFFYAQLYKFNEANEILKQIISITFNVKDYAEYFIAQMNRIWLLKNRKKYMTLSPADSAFVSRYENQQEEIFNLLPSDFKKKYGFLGESLSHQTLLEDSSTFSSLLQAIDSIKAKGSIEIGSNSNTGKLIDITMDYLRFTIDNHLLYEYEPLFQEIIYFSLSKLLQYFPTNNNLSDDDIFFNYPFPTYTFDEVDFFAIIKFFSLRDLSTCINIFMKNSSELKFGHMPRILVSIKNLFAYGSKVKSDQSSIFIEYYIGMINRCLKLMQCMQLPLSTIEFVVNHVVNDWTRSNRFDFHVWLDFLDYQFGHFRKKSLSLLNSIIDDLLMWISCEKYDLIGHHTDVPYLQEIRFLSIWDDASLTNDKLSTAILNIIADKKRHFPLSTLMHFYPFVDKTTQAEIVSLKNTNQISNFSFYVFRDSIGAGILEYSSEDLIQLKLIMNDSTRKDKDTIYSLVGFWCLKGILPKNEFSSYYGIDDDFDLFFDPDKYYFDSFKISRFLMYTNHVHSVLAKNRSFRKKIKSTLLKQLNYKKINKKDRERITNLIIKFYI</sequence>
<organism evidence="1">
    <name type="scientific">bioreactor metagenome</name>
    <dbReference type="NCBI Taxonomy" id="1076179"/>
    <lineage>
        <taxon>unclassified sequences</taxon>
        <taxon>metagenomes</taxon>
        <taxon>ecological metagenomes</taxon>
    </lineage>
</organism>
<dbReference type="EMBL" id="VSSQ01003790">
    <property type="protein sequence ID" value="MPM22350.1"/>
    <property type="molecule type" value="Genomic_DNA"/>
</dbReference>
<gene>
    <name evidence="1" type="ORF">SDC9_68802</name>
</gene>
<comment type="caution">
    <text evidence="1">The sequence shown here is derived from an EMBL/GenBank/DDBJ whole genome shotgun (WGS) entry which is preliminary data.</text>
</comment>
<name>A0A644Y1F5_9ZZZZ</name>
<protein>
    <submittedName>
        <fullName evidence="1">Uncharacterized protein</fullName>
    </submittedName>
</protein>
<proteinExistence type="predicted"/>
<evidence type="ECO:0000313" key="1">
    <source>
        <dbReference type="EMBL" id="MPM22350.1"/>
    </source>
</evidence>
<accession>A0A644Y1F5</accession>
<dbReference type="AlphaFoldDB" id="A0A644Y1F5"/>
<reference evidence="1" key="1">
    <citation type="submission" date="2019-08" db="EMBL/GenBank/DDBJ databases">
        <authorList>
            <person name="Kucharzyk K."/>
            <person name="Murdoch R.W."/>
            <person name="Higgins S."/>
            <person name="Loffler F."/>
        </authorList>
    </citation>
    <scope>NUCLEOTIDE SEQUENCE</scope>
</reference>